<evidence type="ECO:0000313" key="1">
    <source>
        <dbReference type="EMBL" id="PLW45211.1"/>
    </source>
</evidence>
<organism evidence="1 2">
    <name type="scientific">Puccinia coronata f. sp. avenae</name>
    <dbReference type="NCBI Taxonomy" id="200324"/>
    <lineage>
        <taxon>Eukaryota</taxon>
        <taxon>Fungi</taxon>
        <taxon>Dikarya</taxon>
        <taxon>Basidiomycota</taxon>
        <taxon>Pucciniomycotina</taxon>
        <taxon>Pucciniomycetes</taxon>
        <taxon>Pucciniales</taxon>
        <taxon>Pucciniaceae</taxon>
        <taxon>Puccinia</taxon>
    </lineage>
</organism>
<dbReference type="Proteomes" id="UP000235392">
    <property type="component" value="Unassembled WGS sequence"/>
</dbReference>
<dbReference type="EMBL" id="PGCI01000050">
    <property type="protein sequence ID" value="PLW45211.1"/>
    <property type="molecule type" value="Genomic_DNA"/>
</dbReference>
<reference evidence="1 2" key="1">
    <citation type="submission" date="2017-11" db="EMBL/GenBank/DDBJ databases">
        <title>De novo assembly and phasing of dikaryotic genomes from two isolates of Puccinia coronata f. sp. avenae, the causal agent of oat crown rust.</title>
        <authorList>
            <person name="Miller M.E."/>
            <person name="Zhang Y."/>
            <person name="Omidvar V."/>
            <person name="Sperschneider J."/>
            <person name="Schwessinger B."/>
            <person name="Raley C."/>
            <person name="Palmer J.M."/>
            <person name="Garnica D."/>
            <person name="Upadhyaya N."/>
            <person name="Rathjen J."/>
            <person name="Taylor J.M."/>
            <person name="Park R.F."/>
            <person name="Dodds P.N."/>
            <person name="Hirsch C.D."/>
            <person name="Kianian S.F."/>
            <person name="Figueroa M."/>
        </authorList>
    </citation>
    <scope>NUCLEOTIDE SEQUENCE [LARGE SCALE GENOMIC DNA]</scope>
    <source>
        <strain evidence="1">12SD80</strain>
    </source>
</reference>
<name>A0A2N5V5D3_9BASI</name>
<sequence>MFHFGIDLFLQEVPPPGYHTDAENCQISENMTTQAYLTKAKMMEQSMVTYTAPEAPKTTKKKADHLVRNHVLLKEAAQKALNSKRNVPGEDLPIPANHAQPGKFSPHAVLTEEIFSRYPPNLDYKKKIPVYVNPHDANQYILLTGRAVQTWAHTLKIKKKGVLLESPPYKLKYIKRSSKKQKVKHVPDLPS</sequence>
<comment type="caution">
    <text evidence="1">The sequence shown here is derived from an EMBL/GenBank/DDBJ whole genome shotgun (WGS) entry which is preliminary data.</text>
</comment>
<gene>
    <name evidence="1" type="ORF">PCASD_04006</name>
</gene>
<evidence type="ECO:0000313" key="2">
    <source>
        <dbReference type="Proteomes" id="UP000235392"/>
    </source>
</evidence>
<dbReference type="AlphaFoldDB" id="A0A2N5V5D3"/>
<protein>
    <submittedName>
        <fullName evidence="1">Uncharacterized protein</fullName>
    </submittedName>
</protein>
<proteinExistence type="predicted"/>
<accession>A0A2N5V5D3</accession>